<evidence type="ECO:0000313" key="1">
    <source>
        <dbReference type="EMBL" id="PTX63902.1"/>
    </source>
</evidence>
<keyword evidence="2" id="KW-1185">Reference proteome</keyword>
<accession>A0A2T6C6G4</accession>
<reference evidence="1 2" key="1">
    <citation type="submission" date="2018-04" db="EMBL/GenBank/DDBJ databases">
        <title>Genomic Encyclopedia of Archaeal and Bacterial Type Strains, Phase II (KMG-II): from individual species to whole genera.</title>
        <authorList>
            <person name="Goeker M."/>
        </authorList>
    </citation>
    <scope>NUCLEOTIDE SEQUENCE [LARGE SCALE GENOMIC DNA]</scope>
    <source>
        <strain evidence="1 2">DSM 25731</strain>
    </source>
</reference>
<dbReference type="AlphaFoldDB" id="A0A2T6C6G4"/>
<protein>
    <submittedName>
        <fullName evidence="1">Uncharacterized protein</fullName>
    </submittedName>
</protein>
<evidence type="ECO:0000313" key="2">
    <source>
        <dbReference type="Proteomes" id="UP000244090"/>
    </source>
</evidence>
<gene>
    <name evidence="1" type="ORF">C8N46_101511</name>
</gene>
<proteinExistence type="predicted"/>
<sequence length="36" mass="4499">MKKRLQKFFKKQYKTIENDTFKIVDHNPNYLIQKVN</sequence>
<dbReference type="Proteomes" id="UP000244090">
    <property type="component" value="Unassembled WGS sequence"/>
</dbReference>
<dbReference type="EMBL" id="QBKT01000001">
    <property type="protein sequence ID" value="PTX63902.1"/>
    <property type="molecule type" value="Genomic_DNA"/>
</dbReference>
<organism evidence="1 2">
    <name type="scientific">Kordia periserrulae</name>
    <dbReference type="NCBI Taxonomy" id="701523"/>
    <lineage>
        <taxon>Bacteria</taxon>
        <taxon>Pseudomonadati</taxon>
        <taxon>Bacteroidota</taxon>
        <taxon>Flavobacteriia</taxon>
        <taxon>Flavobacteriales</taxon>
        <taxon>Flavobacteriaceae</taxon>
        <taxon>Kordia</taxon>
    </lineage>
</organism>
<name>A0A2T6C6G4_9FLAO</name>
<comment type="caution">
    <text evidence="1">The sequence shown here is derived from an EMBL/GenBank/DDBJ whole genome shotgun (WGS) entry which is preliminary data.</text>
</comment>